<comment type="caution">
    <text evidence="2">The sequence shown here is derived from an EMBL/GenBank/DDBJ whole genome shotgun (WGS) entry which is preliminary data.</text>
</comment>
<evidence type="ECO:0000313" key="2">
    <source>
        <dbReference type="EMBL" id="KAL3739834.1"/>
    </source>
</evidence>
<feature type="non-terminal residue" evidence="2">
    <location>
        <position position="1"/>
    </location>
</feature>
<feature type="signal peptide" evidence="1">
    <location>
        <begin position="1"/>
        <end position="19"/>
    </location>
</feature>
<proteinExistence type="predicted"/>
<feature type="non-terminal residue" evidence="2">
    <location>
        <position position="60"/>
    </location>
</feature>
<sequence>PRLFLSLPWLLLPASTVASEPVSSKEQASATAPNVPAGVNDVFWGQFLMENPGSSDVQEV</sequence>
<protein>
    <submittedName>
        <fullName evidence="2">Uncharacterized protein</fullName>
    </submittedName>
</protein>
<keyword evidence="3" id="KW-1185">Reference proteome</keyword>
<keyword evidence="1" id="KW-0732">Signal</keyword>
<dbReference type="AlphaFoldDB" id="A0ABD3KIV2"/>
<feature type="chain" id="PRO_5044790157" evidence="1">
    <location>
        <begin position="20"/>
        <end position="60"/>
    </location>
</feature>
<dbReference type="EMBL" id="JBJKBG010000005">
    <property type="protein sequence ID" value="KAL3739834.1"/>
    <property type="molecule type" value="Genomic_DNA"/>
</dbReference>
<organism evidence="2 3">
    <name type="scientific">Eucalyptus globulus</name>
    <name type="common">Tasmanian blue gum</name>
    <dbReference type="NCBI Taxonomy" id="34317"/>
    <lineage>
        <taxon>Eukaryota</taxon>
        <taxon>Viridiplantae</taxon>
        <taxon>Streptophyta</taxon>
        <taxon>Embryophyta</taxon>
        <taxon>Tracheophyta</taxon>
        <taxon>Spermatophyta</taxon>
        <taxon>Magnoliopsida</taxon>
        <taxon>eudicotyledons</taxon>
        <taxon>Gunneridae</taxon>
        <taxon>Pentapetalae</taxon>
        <taxon>rosids</taxon>
        <taxon>malvids</taxon>
        <taxon>Myrtales</taxon>
        <taxon>Myrtaceae</taxon>
        <taxon>Myrtoideae</taxon>
        <taxon>Eucalypteae</taxon>
        <taxon>Eucalyptus</taxon>
    </lineage>
</organism>
<reference evidence="2 3" key="1">
    <citation type="submission" date="2024-11" db="EMBL/GenBank/DDBJ databases">
        <title>Chromosome-level genome assembly of Eucalyptus globulus Labill. provides insights into its genome evolution.</title>
        <authorList>
            <person name="Li X."/>
        </authorList>
    </citation>
    <scope>NUCLEOTIDE SEQUENCE [LARGE SCALE GENOMIC DNA]</scope>
    <source>
        <strain evidence="2">CL2024</strain>
        <tissue evidence="2">Fresh tender leaves</tissue>
    </source>
</reference>
<evidence type="ECO:0000256" key="1">
    <source>
        <dbReference type="SAM" id="SignalP"/>
    </source>
</evidence>
<gene>
    <name evidence="2" type="ORF">ACJRO7_021152</name>
</gene>
<dbReference type="Proteomes" id="UP001634007">
    <property type="component" value="Unassembled WGS sequence"/>
</dbReference>
<accession>A0ABD3KIV2</accession>
<name>A0ABD3KIV2_EUCGL</name>
<evidence type="ECO:0000313" key="3">
    <source>
        <dbReference type="Proteomes" id="UP001634007"/>
    </source>
</evidence>